<comment type="caution">
    <text evidence="4">The sequence shown here is derived from an EMBL/GenBank/DDBJ whole genome shotgun (WGS) entry which is preliminary data.</text>
</comment>
<name>A0A554SHA5_9ACTN</name>
<sequence length="308" mass="32617">MTDSTLHATSSPRWSPALVAELEQSATPADAAAVLASAGVPVFPCVPLQKNPLTEHGFHDASTDISVVTEWWRRWPDANVAMPTGFASGVDVVDIDVHVSGSGFDALQPARSAGLLGTPAWVVSTPSGGMHAYFLRTGSVEQRSWQAPGRHVDFRGDGGYVVLPPSAVVQSDGEARPYRVVKVAGRQPDAVDANALRRFLEPPRPSRPPVDLPNLGARPDRLASWVATRGEGERNRGLFWASCRVAESGERFDVAATVLGEAAQSAGLTEREAMTTIRSAYRIANRLGPPSVAGEGLGPSRTAGGVRL</sequence>
<proteinExistence type="predicted"/>
<feature type="region of interest" description="Disordered" evidence="1">
    <location>
        <begin position="288"/>
        <end position="308"/>
    </location>
</feature>
<feature type="domain" description="DNA primase/polymerase bifunctional N-terminal" evidence="3">
    <location>
        <begin position="32"/>
        <end position="222"/>
    </location>
</feature>
<dbReference type="SMART" id="SM00942">
    <property type="entry name" value="PriCT_1"/>
    <property type="match status" value="1"/>
</dbReference>
<evidence type="ECO:0000256" key="1">
    <source>
        <dbReference type="SAM" id="MobiDB-lite"/>
    </source>
</evidence>
<dbReference type="OrthoDB" id="3218228at2"/>
<evidence type="ECO:0000259" key="2">
    <source>
        <dbReference type="SMART" id="SM00942"/>
    </source>
</evidence>
<reference evidence="4 5" key="1">
    <citation type="submission" date="2019-07" db="EMBL/GenBank/DDBJ databases">
        <authorList>
            <person name="Zhao L.H."/>
        </authorList>
    </citation>
    <scope>NUCLEOTIDE SEQUENCE [LARGE SCALE GENOMIC DNA]</scope>
    <source>
        <strain evidence="4 5">Co35</strain>
    </source>
</reference>
<dbReference type="SUPFAM" id="SSF56747">
    <property type="entry name" value="Prim-pol domain"/>
    <property type="match status" value="1"/>
</dbReference>
<organism evidence="4 5">
    <name type="scientific">Aeromicrobium piscarium</name>
    <dbReference type="NCBI Taxonomy" id="2590901"/>
    <lineage>
        <taxon>Bacteria</taxon>
        <taxon>Bacillati</taxon>
        <taxon>Actinomycetota</taxon>
        <taxon>Actinomycetes</taxon>
        <taxon>Propionibacteriales</taxon>
        <taxon>Nocardioidaceae</taxon>
        <taxon>Aeromicrobium</taxon>
    </lineage>
</organism>
<evidence type="ECO:0000259" key="3">
    <source>
        <dbReference type="SMART" id="SM00943"/>
    </source>
</evidence>
<protein>
    <submittedName>
        <fullName evidence="4">DNA replication protein</fullName>
    </submittedName>
</protein>
<dbReference type="EMBL" id="VLNT01000002">
    <property type="protein sequence ID" value="TSD65721.1"/>
    <property type="molecule type" value="Genomic_DNA"/>
</dbReference>
<evidence type="ECO:0000313" key="5">
    <source>
        <dbReference type="Proteomes" id="UP000316988"/>
    </source>
</evidence>
<dbReference type="Proteomes" id="UP000316988">
    <property type="component" value="Unassembled WGS sequence"/>
</dbReference>
<evidence type="ECO:0000313" key="4">
    <source>
        <dbReference type="EMBL" id="TSD65721.1"/>
    </source>
</evidence>
<dbReference type="InterPro" id="IPR015330">
    <property type="entry name" value="DNA_primase/pol_bifunc_N"/>
</dbReference>
<dbReference type="Pfam" id="PF09250">
    <property type="entry name" value="Prim-Pol"/>
    <property type="match status" value="1"/>
</dbReference>
<dbReference type="AlphaFoldDB" id="A0A554SHA5"/>
<feature type="domain" description="Primase C-terminal 1" evidence="2">
    <location>
        <begin position="223"/>
        <end position="286"/>
    </location>
</feature>
<keyword evidence="5" id="KW-1185">Reference proteome</keyword>
<dbReference type="CDD" id="cd04859">
    <property type="entry name" value="Prim_Pol"/>
    <property type="match status" value="1"/>
</dbReference>
<gene>
    <name evidence="4" type="ORF">FNM00_04695</name>
</gene>
<dbReference type="SMART" id="SM00943">
    <property type="entry name" value="Prim-Pol"/>
    <property type="match status" value="1"/>
</dbReference>
<accession>A0A554SHA5</accession>
<dbReference type="InterPro" id="IPR014820">
    <property type="entry name" value="PriCT_1"/>
</dbReference>
<dbReference type="RefSeq" id="WP_143911927.1">
    <property type="nucleotide sequence ID" value="NZ_VLNT01000002.1"/>
</dbReference>